<evidence type="ECO:0000313" key="6">
    <source>
        <dbReference type="EMBL" id="CAK7270700.1"/>
    </source>
</evidence>
<proteinExistence type="inferred from homology"/>
<feature type="region of interest" description="Disordered" evidence="5">
    <location>
        <begin position="91"/>
        <end position="148"/>
    </location>
</feature>
<keyword evidence="7" id="KW-1185">Reference proteome</keyword>
<comment type="caution">
    <text evidence="6">The sequence shown here is derived from an EMBL/GenBank/DDBJ whole genome shotgun (WGS) entry which is preliminary data.</text>
</comment>
<protein>
    <recommendedName>
        <fullName evidence="8">Translation regulator</fullName>
    </recommendedName>
</protein>
<organism evidence="6 7">
    <name type="scientific">Sporothrix epigloea</name>
    <dbReference type="NCBI Taxonomy" id="1892477"/>
    <lineage>
        <taxon>Eukaryota</taxon>
        <taxon>Fungi</taxon>
        <taxon>Dikarya</taxon>
        <taxon>Ascomycota</taxon>
        <taxon>Pezizomycotina</taxon>
        <taxon>Sordariomycetes</taxon>
        <taxon>Sordariomycetidae</taxon>
        <taxon>Ophiostomatales</taxon>
        <taxon>Ophiostomataceae</taxon>
        <taxon>Sporothrix</taxon>
    </lineage>
</organism>
<comment type="similarity">
    <text evidence="1">Belongs to the CCM1 family.</text>
</comment>
<gene>
    <name evidence="6" type="ORF">SEPCBS57363_004235</name>
</gene>
<evidence type="ECO:0000256" key="4">
    <source>
        <dbReference type="ARBA" id="ARBA00044511"/>
    </source>
</evidence>
<dbReference type="InterPro" id="IPR011990">
    <property type="entry name" value="TPR-like_helical_dom_sf"/>
</dbReference>
<dbReference type="Pfam" id="PF13812">
    <property type="entry name" value="PPR_3"/>
    <property type="match status" value="1"/>
</dbReference>
<dbReference type="PANTHER" id="PTHR47447:SF17">
    <property type="entry name" value="OS12G0638900 PROTEIN"/>
    <property type="match status" value="1"/>
</dbReference>
<evidence type="ECO:0008006" key="8">
    <source>
        <dbReference type="Google" id="ProtNLM"/>
    </source>
</evidence>
<comment type="subunit">
    <text evidence="4">Binds to mitochondrial small subunit 15S rRNA.</text>
</comment>
<dbReference type="PANTHER" id="PTHR47447">
    <property type="entry name" value="OS03G0856100 PROTEIN"/>
    <property type="match status" value="1"/>
</dbReference>
<comment type="function">
    <text evidence="3">Regulates mitochondrial small subunit maturation by controlling 15S rRNA 5'-end processing. Localizes to the 5' precursor of the 15S rRNA in a position that is subsequently occupied by mS47 in the mature yeast mtSSU. Uses structure and sequence-specific RNA recognition, binding to a single-stranded region of the precursor and specifically recognizing bases -6 to -1. The exchange of Ccm1 for mS47 is coupled to the irreversible removal of precursor rRNA that is accompanied by conformational changes of the mitoribosomal proteins uS5m and mS26. These conformational changes signal completion of 5'-end rRNA processing through protection of the mature 5'-end of the 15S rRNA and stabilization of mS47. The removal of the 5' precursor together with the dissociation of Ccm1 may be catalyzed by the 5'-3' exoribonuclease Pet127. Involved in the specific removal of group I introns in mitochondrial encoded transcripts.</text>
</comment>
<feature type="compositionally biased region" description="Polar residues" evidence="5">
    <location>
        <begin position="91"/>
        <end position="134"/>
    </location>
</feature>
<accession>A0ABP0DUT6</accession>
<feature type="compositionally biased region" description="Basic and acidic residues" evidence="5">
    <location>
        <begin position="135"/>
        <end position="144"/>
    </location>
</feature>
<keyword evidence="2" id="KW-0677">Repeat</keyword>
<evidence type="ECO:0000313" key="7">
    <source>
        <dbReference type="Proteomes" id="UP001642501"/>
    </source>
</evidence>
<sequence>MPLLDRTAGLEPSGLQRLLPRVPRVSGKSPNTLLSACSQRPANRAGFFDMFAPEFSLVEPMNASTILLDFLYPTGTLAFVRKLASGTTNDRSRRLSSWLTTPVHTHQASTRQPRSLFSSTLAHDSAVPGSSSAEPHSDASEHASRATFDTSSHQAADALAAYDNATLSHGERQADILKTLTNLLNSTTETNGYGVYDQSWNLYGRLEEGSQTAKLALALIHFMSSSKRAAEASRTLYLFDRLSSSVWDSRAVSAAIRALLLHKKDRYAALSLFRRSSTAAQAWADDAAPGLDLLLADALKTYSWATISEVWDIYKLKTERNKAPGSLLQAVVVLPNISTLLQAFSKFLNTEATQLGKESEGLDLESQKEAFKAMLEASLHRIDPEIAFSLVRSLTNPRVLENFIEVAIDKKLPNLAAQAYTEYRLMPRYKPRTTTLVSMVRHVYYPDNVRGMEDVLKDWYKAKGRPNFWGYQKYLAFYASRGDVTSVYRLWSEFVKAYPTAIESAEDTFAHLLKVHAVRGDVTQMEQIFSEIKSKYKVEPNVICWNIRLHVHAERGHSVTAMKVFEDLCEAVQPDDYSFGTIMSLVGGRGDLDLVMDLYWLAQQCGVPITESILDPIVEAYCQNDRHDEAERLCVITTREGKAAGKPYTALWNTLLQHHAYRHDLVAVNRILNVMTRLQVRYDEGTYSALLFAMAQCRQPRRAAELLRAAQENGAFRPTAHHYMLLMMAYIRSKQPHRALQVNRLMHHMGFQRSSQQIQMVIKAFSQWQEYPKDNKATLASGVSVAERRDLFAKALREFQRSLALPDRELTLPSSRKKQAVGREAARMHLGAVRRFSFVIFMLVQARDFAGVEEVMQLYQTIVSDEERQRPLPLKLCNALMLSDYYEGHFDRVKEMWQNILGRTKEIGRPLTLRGTHLESTLGHTKADGIETDLQLGIKAALGMEVPATSMPAADKQSKHRVVAKLRYGLTDPLKTMQRLHTAERNADGLVQLVNEDVLGNGFLLDSKNWNHYVQNLARLNCVADAFAVCEERLMQQWSGFSVLRARYRDLQDDEPAPWQSSASPSSSQPEAASKSAIRNVQGLHLGADYNTDRSTGQGSNAFADKDANQTGSADLRASRLRQIRESATRYNRPMTYTLMVLAKSYLELEQMAMWSSVAERQFKELPITCPKSVHAVRTMVRMNSRIEGRVFAGNDEGVMNDFNLLSLEDDDAVIPRDNSTDSNVAGPARGL</sequence>
<feature type="region of interest" description="Disordered" evidence="5">
    <location>
        <begin position="1054"/>
        <end position="1076"/>
    </location>
</feature>
<feature type="region of interest" description="Disordered" evidence="5">
    <location>
        <begin position="1089"/>
        <end position="1119"/>
    </location>
</feature>
<evidence type="ECO:0000256" key="3">
    <source>
        <dbReference type="ARBA" id="ARBA00044493"/>
    </source>
</evidence>
<reference evidence="6 7" key="1">
    <citation type="submission" date="2024-01" db="EMBL/GenBank/DDBJ databases">
        <authorList>
            <person name="Allen C."/>
            <person name="Tagirdzhanova G."/>
        </authorList>
    </citation>
    <scope>NUCLEOTIDE SEQUENCE [LARGE SCALE GENOMIC DNA]</scope>
    <source>
        <strain evidence="6 7">CBS 573.63</strain>
    </source>
</reference>
<evidence type="ECO:0000256" key="2">
    <source>
        <dbReference type="ARBA" id="ARBA00022737"/>
    </source>
</evidence>
<dbReference type="Gene3D" id="1.25.40.10">
    <property type="entry name" value="Tetratricopeptide repeat domain"/>
    <property type="match status" value="2"/>
</dbReference>
<dbReference type="Proteomes" id="UP001642501">
    <property type="component" value="Unassembled WGS sequence"/>
</dbReference>
<dbReference type="EMBL" id="CAWUOM010000076">
    <property type="protein sequence ID" value="CAK7270700.1"/>
    <property type="molecule type" value="Genomic_DNA"/>
</dbReference>
<evidence type="ECO:0000256" key="1">
    <source>
        <dbReference type="ARBA" id="ARBA00006192"/>
    </source>
</evidence>
<name>A0ABP0DUT6_9PEZI</name>
<evidence type="ECO:0000256" key="5">
    <source>
        <dbReference type="SAM" id="MobiDB-lite"/>
    </source>
</evidence>
<dbReference type="InterPro" id="IPR002885">
    <property type="entry name" value="PPR_rpt"/>
</dbReference>
<feature type="compositionally biased region" description="Low complexity" evidence="5">
    <location>
        <begin position="1057"/>
        <end position="1076"/>
    </location>
</feature>